<evidence type="ECO:0000313" key="2">
    <source>
        <dbReference type="EMBL" id="RGP64037.1"/>
    </source>
</evidence>
<organism evidence="2 3">
    <name type="scientific">Fusarium sporotrichioides</name>
    <dbReference type="NCBI Taxonomy" id="5514"/>
    <lineage>
        <taxon>Eukaryota</taxon>
        <taxon>Fungi</taxon>
        <taxon>Dikarya</taxon>
        <taxon>Ascomycota</taxon>
        <taxon>Pezizomycotina</taxon>
        <taxon>Sordariomycetes</taxon>
        <taxon>Hypocreomycetidae</taxon>
        <taxon>Hypocreales</taxon>
        <taxon>Nectriaceae</taxon>
        <taxon>Fusarium</taxon>
    </lineage>
</organism>
<protein>
    <submittedName>
        <fullName evidence="2">Uncharacterized protein</fullName>
    </submittedName>
</protein>
<feature type="transmembrane region" description="Helical" evidence="1">
    <location>
        <begin position="57"/>
        <end position="82"/>
    </location>
</feature>
<sequence>MLDQLSTNSKLNISNNTLYAFKAPVMDSSINPFTGTANDPNSHSNFLANKDSNRNEAVVMGGVMIGAVVFVALVGVGCMFYGQRVRKMKAQQSKDVDDDRRSV</sequence>
<accession>A0A395RVI8</accession>
<evidence type="ECO:0000256" key="1">
    <source>
        <dbReference type="SAM" id="Phobius"/>
    </source>
</evidence>
<name>A0A395RVI8_FUSSP</name>
<keyword evidence="1" id="KW-0472">Membrane</keyword>
<keyword evidence="1" id="KW-0812">Transmembrane</keyword>
<reference evidence="2 3" key="1">
    <citation type="journal article" date="2018" name="PLoS Pathog.">
        <title>Evolution of structural diversity of trichothecenes, a family of toxins produced by plant pathogenic and entomopathogenic fungi.</title>
        <authorList>
            <person name="Proctor R.H."/>
            <person name="McCormick S.P."/>
            <person name="Kim H.S."/>
            <person name="Cardoza R.E."/>
            <person name="Stanley A.M."/>
            <person name="Lindo L."/>
            <person name="Kelly A."/>
            <person name="Brown D.W."/>
            <person name="Lee T."/>
            <person name="Vaughan M.M."/>
            <person name="Alexander N.J."/>
            <person name="Busman M."/>
            <person name="Gutierrez S."/>
        </authorList>
    </citation>
    <scope>NUCLEOTIDE SEQUENCE [LARGE SCALE GENOMIC DNA]</scope>
    <source>
        <strain evidence="2 3">NRRL 3299</strain>
    </source>
</reference>
<evidence type="ECO:0000313" key="3">
    <source>
        <dbReference type="Proteomes" id="UP000266152"/>
    </source>
</evidence>
<dbReference type="EMBL" id="PXOF01000121">
    <property type="protein sequence ID" value="RGP64037.1"/>
    <property type="molecule type" value="Genomic_DNA"/>
</dbReference>
<gene>
    <name evidence="2" type="ORF">FSPOR_8203</name>
</gene>
<keyword evidence="3" id="KW-1185">Reference proteome</keyword>
<proteinExistence type="predicted"/>
<dbReference type="AlphaFoldDB" id="A0A395RVI8"/>
<comment type="caution">
    <text evidence="2">The sequence shown here is derived from an EMBL/GenBank/DDBJ whole genome shotgun (WGS) entry which is preliminary data.</text>
</comment>
<dbReference type="Proteomes" id="UP000266152">
    <property type="component" value="Unassembled WGS sequence"/>
</dbReference>
<keyword evidence="1" id="KW-1133">Transmembrane helix</keyword>